<evidence type="ECO:0000313" key="2">
    <source>
        <dbReference type="Proteomes" id="UP000249720"/>
    </source>
</evidence>
<dbReference type="InterPro" id="IPR004375">
    <property type="entry name" value="NanQ/TabA/YiaL"/>
</dbReference>
<evidence type="ECO:0000313" key="1">
    <source>
        <dbReference type="EMBL" id="PZX65944.1"/>
    </source>
</evidence>
<dbReference type="GO" id="GO:0005829">
    <property type="term" value="C:cytosol"/>
    <property type="evidence" value="ECO:0007669"/>
    <property type="project" value="TreeGrafter"/>
</dbReference>
<keyword evidence="2" id="KW-1185">Reference proteome</keyword>
<organism evidence="1 2">
    <name type="scientific">Hydrotalea sandarakina</name>
    <dbReference type="NCBI Taxonomy" id="1004304"/>
    <lineage>
        <taxon>Bacteria</taxon>
        <taxon>Pseudomonadati</taxon>
        <taxon>Bacteroidota</taxon>
        <taxon>Chitinophagia</taxon>
        <taxon>Chitinophagales</taxon>
        <taxon>Chitinophagaceae</taxon>
        <taxon>Hydrotalea</taxon>
    </lineage>
</organism>
<gene>
    <name evidence="1" type="ORF">LX80_00439</name>
</gene>
<dbReference type="PANTHER" id="PTHR34986:SF1">
    <property type="entry name" value="PROTEIN YIAL"/>
    <property type="match status" value="1"/>
</dbReference>
<dbReference type="OrthoDB" id="9792756at2"/>
<comment type="caution">
    <text evidence="1">The sequence shown here is derived from an EMBL/GenBank/DDBJ whole genome shotgun (WGS) entry which is preliminary data.</text>
</comment>
<dbReference type="SUPFAM" id="SSF51197">
    <property type="entry name" value="Clavaminate synthase-like"/>
    <property type="match status" value="1"/>
</dbReference>
<dbReference type="Proteomes" id="UP000249720">
    <property type="component" value="Unassembled WGS sequence"/>
</dbReference>
<dbReference type="PANTHER" id="PTHR34986">
    <property type="entry name" value="EVOLVED BETA-GALACTOSIDASE SUBUNIT BETA"/>
    <property type="match status" value="1"/>
</dbReference>
<dbReference type="RefSeq" id="WP_111293383.1">
    <property type="nucleotide sequence ID" value="NZ_QKZV01000001.1"/>
</dbReference>
<dbReference type="Pfam" id="PF04074">
    <property type="entry name" value="DUF386"/>
    <property type="match status" value="1"/>
</dbReference>
<dbReference type="NCBIfam" id="TIGR00022">
    <property type="entry name" value="YhcH/YjgK/YiaL family protein"/>
    <property type="match status" value="1"/>
</dbReference>
<name>A0A2W7S0A6_9BACT</name>
<sequence>MIIDYLHNLNHYKFSTPLLKAFEFLQNNDLQNLSEGKHEIEGSKIFALINSYETVEPEKENMESHLIYTDVHYVIKGNEQIGHGFLQAMPKQKHIDINNDCIIYDAQPSFYSTLMEGMFAVFFPHDVHMPGIFLQKKCLVKKVVIKVAL</sequence>
<protein>
    <submittedName>
        <fullName evidence="1">YhcH/YjgK/YiaL family protein</fullName>
    </submittedName>
</protein>
<dbReference type="Gene3D" id="2.60.120.370">
    <property type="entry name" value="YhcH/YjgK/YiaL"/>
    <property type="match status" value="1"/>
</dbReference>
<dbReference type="AlphaFoldDB" id="A0A2W7S0A6"/>
<accession>A0A2W7S0A6</accession>
<reference evidence="1 2" key="1">
    <citation type="submission" date="2018-06" db="EMBL/GenBank/DDBJ databases">
        <title>Genomic Encyclopedia of Archaeal and Bacterial Type Strains, Phase II (KMG-II): from individual species to whole genera.</title>
        <authorList>
            <person name="Goeker M."/>
        </authorList>
    </citation>
    <scope>NUCLEOTIDE SEQUENCE [LARGE SCALE GENOMIC DNA]</scope>
    <source>
        <strain evidence="1 2">DSM 23241</strain>
    </source>
</reference>
<dbReference type="InterPro" id="IPR037012">
    <property type="entry name" value="NanQ/TabA/YiaL_sf"/>
</dbReference>
<dbReference type="EMBL" id="QKZV01000001">
    <property type="protein sequence ID" value="PZX65944.1"/>
    <property type="molecule type" value="Genomic_DNA"/>
</dbReference>
<proteinExistence type="predicted"/>